<dbReference type="KEGG" id="cdc:CD196_2673"/>
<evidence type="ECO:0000256" key="2">
    <source>
        <dbReference type="ARBA" id="ARBA00007362"/>
    </source>
</evidence>
<sequence>MNILIYSTNINYKEVFDLKKGYVYIILTTLFFSSMEISLKTVTNDFNPLQITLSRFFVGGLVLLPFAVKRLRALSLSITKSDLKYFAFLGFMCVVVSMSLYQLAVLNTKASVVAVLFSCNPVFVMLLAYLILKEKIYRHNVISLILEVLGIIVIINPLHTKLTLSGIFLTLSSAIIFSMYTVFGKRKTLKFGGIVVTCFSFIFGSLEMLILVLLTKINFIADILNKNKLHIFANIPIFSGYTLHNMPIMIYVFVFVTGVGYALYFMAMEATSTSLTSLVFFFKPVLSPILALLILKEIIPINMVIGILLIVIGSIISIIPTIITQMHNKHVEALYKE</sequence>
<dbReference type="HOGENOM" id="CLU_033863_13_0_9"/>
<comment type="subcellular location">
    <subcellularLocation>
        <location evidence="1">Cell membrane</location>
        <topology evidence="1">Multi-pass membrane protein</topology>
    </subcellularLocation>
</comment>
<evidence type="ECO:0000256" key="5">
    <source>
        <dbReference type="ARBA" id="ARBA00022989"/>
    </source>
</evidence>
<feature type="transmembrane region" description="Helical" evidence="7">
    <location>
        <begin position="278"/>
        <end position="295"/>
    </location>
</feature>
<evidence type="ECO:0000313" key="10">
    <source>
        <dbReference type="Proteomes" id="UP000002068"/>
    </source>
</evidence>
<dbReference type="Pfam" id="PF00892">
    <property type="entry name" value="EamA"/>
    <property type="match status" value="2"/>
</dbReference>
<feature type="transmembrane region" description="Helical" evidence="7">
    <location>
        <begin position="301"/>
        <end position="323"/>
    </location>
</feature>
<protein>
    <submittedName>
        <fullName evidence="9">Membrane protein</fullName>
    </submittedName>
</protein>
<feature type="transmembrane region" description="Helical" evidence="7">
    <location>
        <begin position="248"/>
        <end position="266"/>
    </location>
</feature>
<dbReference type="PANTHER" id="PTHR32322:SF18">
    <property type="entry name" value="S-ADENOSYLMETHIONINE_S-ADENOSYLHOMOCYSTEINE TRANSPORTER"/>
    <property type="match status" value="1"/>
</dbReference>
<dbReference type="Gene3D" id="1.10.3730.20">
    <property type="match status" value="1"/>
</dbReference>
<feature type="transmembrane region" description="Helical" evidence="7">
    <location>
        <begin position="164"/>
        <end position="184"/>
    </location>
</feature>
<feature type="domain" description="EamA" evidence="8">
    <location>
        <begin position="20"/>
        <end position="155"/>
    </location>
</feature>
<keyword evidence="3" id="KW-1003">Cell membrane</keyword>
<organism evidence="9 10">
    <name type="scientific">Clostridioides difficile (strain CD196)</name>
    <name type="common">Peptoclostridium difficile</name>
    <dbReference type="NCBI Taxonomy" id="645462"/>
    <lineage>
        <taxon>Bacteria</taxon>
        <taxon>Bacillati</taxon>
        <taxon>Bacillota</taxon>
        <taxon>Clostridia</taxon>
        <taxon>Peptostreptococcales</taxon>
        <taxon>Peptostreptococcaceae</taxon>
        <taxon>Clostridioides</taxon>
    </lineage>
</organism>
<feature type="transmembrane region" description="Helical" evidence="7">
    <location>
        <begin position="191"/>
        <end position="214"/>
    </location>
</feature>
<dbReference type="GO" id="GO:0005886">
    <property type="term" value="C:plasma membrane"/>
    <property type="evidence" value="ECO:0007669"/>
    <property type="project" value="UniProtKB-SubCell"/>
</dbReference>
<reference evidence="9 10" key="1">
    <citation type="journal article" date="2009" name="Genome Biol.">
        <title>Comparative genome and phenotypic analysis of Clostridium difficile 027 strains provides insight into the evolution of a hypervirulent bacterium.</title>
        <authorList>
            <person name="Stabler R.A."/>
            <person name="He M."/>
            <person name="Dawson L."/>
            <person name="Martin M."/>
            <person name="Valiente E."/>
            <person name="Corton C."/>
            <person name="Lawley T.D."/>
            <person name="Sebaihia M."/>
            <person name="Quail M.A."/>
            <person name="Rose G."/>
            <person name="Gerding D.N."/>
            <person name="Gibert M."/>
            <person name="Popoff M.R."/>
            <person name="Parkhill J."/>
            <person name="Dougan G."/>
            <person name="Wren B.W."/>
        </authorList>
    </citation>
    <scope>NUCLEOTIDE SEQUENCE [LARGE SCALE GENOMIC DNA]</scope>
    <source>
        <strain evidence="9 10">CD196</strain>
    </source>
</reference>
<dbReference type="EMBL" id="FN538970">
    <property type="protein sequence ID" value="CBA65123.1"/>
    <property type="molecule type" value="Genomic_DNA"/>
</dbReference>
<feature type="transmembrane region" description="Helical" evidence="7">
    <location>
        <begin position="139"/>
        <end position="158"/>
    </location>
</feature>
<keyword evidence="5 7" id="KW-1133">Transmembrane helix</keyword>
<feature type="domain" description="EamA" evidence="8">
    <location>
        <begin position="165"/>
        <end position="317"/>
    </location>
</feature>
<feature type="transmembrane region" description="Helical" evidence="7">
    <location>
        <begin position="21"/>
        <end position="39"/>
    </location>
</feature>
<feature type="transmembrane region" description="Helical" evidence="7">
    <location>
        <begin position="110"/>
        <end position="132"/>
    </location>
</feature>
<evidence type="ECO:0000256" key="6">
    <source>
        <dbReference type="ARBA" id="ARBA00023136"/>
    </source>
</evidence>
<dbReference type="SUPFAM" id="SSF103481">
    <property type="entry name" value="Multidrug resistance efflux transporter EmrE"/>
    <property type="match status" value="2"/>
</dbReference>
<dbReference type="PANTHER" id="PTHR32322">
    <property type="entry name" value="INNER MEMBRANE TRANSPORTER"/>
    <property type="match status" value="1"/>
</dbReference>
<dbReference type="InterPro" id="IPR050638">
    <property type="entry name" value="AA-Vitamin_Transporters"/>
</dbReference>
<keyword evidence="4 7" id="KW-0812">Transmembrane</keyword>
<dbReference type="InterPro" id="IPR037185">
    <property type="entry name" value="EmrE-like"/>
</dbReference>
<name>A0A0H3N586_CLODC</name>
<evidence type="ECO:0000256" key="3">
    <source>
        <dbReference type="ARBA" id="ARBA00022475"/>
    </source>
</evidence>
<dbReference type="Proteomes" id="UP000002068">
    <property type="component" value="Chromosome"/>
</dbReference>
<keyword evidence="6 7" id="KW-0472">Membrane</keyword>
<evidence type="ECO:0000256" key="7">
    <source>
        <dbReference type="SAM" id="Phobius"/>
    </source>
</evidence>
<feature type="transmembrane region" description="Helical" evidence="7">
    <location>
        <begin position="83"/>
        <end position="104"/>
    </location>
</feature>
<evidence type="ECO:0000256" key="1">
    <source>
        <dbReference type="ARBA" id="ARBA00004651"/>
    </source>
</evidence>
<evidence type="ECO:0000313" key="9">
    <source>
        <dbReference type="EMBL" id="CBA65123.1"/>
    </source>
</evidence>
<proteinExistence type="inferred from homology"/>
<comment type="similarity">
    <text evidence="2">Belongs to the EamA transporter family.</text>
</comment>
<dbReference type="AlphaFoldDB" id="A0A0H3N586"/>
<evidence type="ECO:0000256" key="4">
    <source>
        <dbReference type="ARBA" id="ARBA00022692"/>
    </source>
</evidence>
<accession>A0A0H3N586</accession>
<dbReference type="InterPro" id="IPR000620">
    <property type="entry name" value="EamA_dom"/>
</dbReference>
<evidence type="ECO:0000259" key="8">
    <source>
        <dbReference type="Pfam" id="PF00892"/>
    </source>
</evidence>
<gene>
    <name evidence="9" type="ordered locus">CD196_2673</name>
</gene>
<feature type="transmembrane region" description="Helical" evidence="7">
    <location>
        <begin position="51"/>
        <end position="71"/>
    </location>
</feature>